<comment type="caution">
    <text evidence="1">The sequence shown here is derived from an EMBL/GenBank/DDBJ whole genome shotgun (WGS) entry which is preliminary data.</text>
</comment>
<name>A0A3M6UI66_POCDA</name>
<accession>A0A3M6UI66</accession>
<evidence type="ECO:0000313" key="1">
    <source>
        <dbReference type="EMBL" id="RMX53249.1"/>
    </source>
</evidence>
<dbReference type="Proteomes" id="UP000275408">
    <property type="component" value="Unassembled WGS sequence"/>
</dbReference>
<reference evidence="1 2" key="1">
    <citation type="journal article" date="2018" name="Sci. Rep.">
        <title>Comparative analysis of the Pocillopora damicornis genome highlights role of immune system in coral evolution.</title>
        <authorList>
            <person name="Cunning R."/>
            <person name="Bay R.A."/>
            <person name="Gillette P."/>
            <person name="Baker A.C."/>
            <person name="Traylor-Knowles N."/>
        </authorList>
    </citation>
    <scope>NUCLEOTIDE SEQUENCE [LARGE SCALE GENOMIC DNA]</scope>
    <source>
        <strain evidence="1">RSMAS</strain>
        <tissue evidence="1">Whole animal</tissue>
    </source>
</reference>
<sequence>MQSIEQHYYRETEEQNSNEWKLLVKKDDMLDSLDGKELRYDNSTNGINLAIRKNVDITHNVSSNPPTLQKIYVFLGLLRSVDKN</sequence>
<gene>
    <name evidence="1" type="ORF">pdam_00020615</name>
</gene>
<dbReference type="AlphaFoldDB" id="A0A3M6UI66"/>
<proteinExistence type="predicted"/>
<keyword evidence="2" id="KW-1185">Reference proteome</keyword>
<evidence type="ECO:0000313" key="2">
    <source>
        <dbReference type="Proteomes" id="UP000275408"/>
    </source>
</evidence>
<organism evidence="1 2">
    <name type="scientific">Pocillopora damicornis</name>
    <name type="common">Cauliflower coral</name>
    <name type="synonym">Millepora damicornis</name>
    <dbReference type="NCBI Taxonomy" id="46731"/>
    <lineage>
        <taxon>Eukaryota</taxon>
        <taxon>Metazoa</taxon>
        <taxon>Cnidaria</taxon>
        <taxon>Anthozoa</taxon>
        <taxon>Hexacorallia</taxon>
        <taxon>Scleractinia</taxon>
        <taxon>Astrocoeniina</taxon>
        <taxon>Pocilloporidae</taxon>
        <taxon>Pocillopora</taxon>
    </lineage>
</organism>
<dbReference type="EMBL" id="RCHS01001485">
    <property type="protein sequence ID" value="RMX53249.1"/>
    <property type="molecule type" value="Genomic_DNA"/>
</dbReference>
<protein>
    <submittedName>
        <fullName evidence="1">Uncharacterized protein</fullName>
    </submittedName>
</protein>